<organism evidence="1 2">
    <name type="scientific">Priestia aryabhattai</name>
    <name type="common">Bacillus aryabhattai</name>
    <dbReference type="NCBI Taxonomy" id="412384"/>
    <lineage>
        <taxon>Bacteria</taxon>
        <taxon>Bacillati</taxon>
        <taxon>Bacillota</taxon>
        <taxon>Bacilli</taxon>
        <taxon>Bacillales</taxon>
        <taxon>Bacillaceae</taxon>
        <taxon>Priestia</taxon>
    </lineage>
</organism>
<dbReference type="SUPFAM" id="SSF52540">
    <property type="entry name" value="P-loop containing nucleoside triphosphate hydrolases"/>
    <property type="match status" value="1"/>
</dbReference>
<dbReference type="AlphaFoldDB" id="A0AAX6NCV2"/>
<accession>A0AAX6NCV2</accession>
<dbReference type="InterPro" id="IPR027417">
    <property type="entry name" value="P-loop_NTPase"/>
</dbReference>
<evidence type="ECO:0000313" key="1">
    <source>
        <dbReference type="EMBL" id="MDU9693753.1"/>
    </source>
</evidence>
<reference evidence="1" key="2">
    <citation type="submission" date="2022-12" db="EMBL/GenBank/DDBJ databases">
        <authorList>
            <person name="Dechsakulwatana C."/>
            <person name="Rungsihiranrut A."/>
            <person name="Muangchinda C."/>
            <person name="Ningthoujam R."/>
            <person name="Klankeo P."/>
            <person name="Pinyakong O."/>
        </authorList>
    </citation>
    <scope>NUCLEOTIDE SEQUENCE</scope>
    <source>
        <strain evidence="1">TL01-2</strain>
    </source>
</reference>
<name>A0AAX6NCV2_PRIAR</name>
<dbReference type="Gene3D" id="3.40.50.300">
    <property type="entry name" value="P-loop containing nucleotide triphosphate hydrolases"/>
    <property type="match status" value="1"/>
</dbReference>
<evidence type="ECO:0000313" key="2">
    <source>
        <dbReference type="Proteomes" id="UP001269400"/>
    </source>
</evidence>
<sequence length="279" mass="30968">MIINDIERGRGAVVIDPHGELVDVVLEKISTRRKDVYVLDPTDISWPFGLNLLEISTKDPDRREMEKSLVVDSYITLFKRVFGDAAIGPNTDDIFRMSCSAILDSPSGGGLLEMLLILVNDGYRKTIIPHIKDPIVKNYWDTVFPSLNQNKQFATANLNAPLNKIRRFLSDTLVANIICQKKSTIDVAEVINSGGVILARFSRGDIGFENSALLGTMLISKVQIAAMQRVSIPMDLRVPTFLYVDEFQNFVGDSGGAKSFAEILSEARKYRLGLVNMAV</sequence>
<gene>
    <name evidence="1" type="ORF">O0Q50_21485</name>
</gene>
<proteinExistence type="predicted"/>
<dbReference type="EMBL" id="JAPTGD010000002">
    <property type="protein sequence ID" value="MDU9693753.1"/>
    <property type="molecule type" value="Genomic_DNA"/>
</dbReference>
<protein>
    <recommendedName>
        <fullName evidence="3">TraD/TraG TraM recognition site domain-containing protein</fullName>
    </recommendedName>
</protein>
<dbReference type="RefSeq" id="WP_316910972.1">
    <property type="nucleotide sequence ID" value="NZ_JAPTGD010000002.1"/>
</dbReference>
<evidence type="ECO:0008006" key="3">
    <source>
        <dbReference type="Google" id="ProtNLM"/>
    </source>
</evidence>
<comment type="caution">
    <text evidence="1">The sequence shown here is derived from an EMBL/GenBank/DDBJ whole genome shotgun (WGS) entry which is preliminary data.</text>
</comment>
<dbReference type="Proteomes" id="UP001269400">
    <property type="component" value="Unassembled WGS sequence"/>
</dbReference>
<reference evidence="1" key="1">
    <citation type="journal article" date="2022" name="J Environ Chem Eng">
        <title>Biodegradation of petroleum oil using a constructed nonpathogenic and heavy metal-tolerant bacterial consortium isolated from marine sponges.</title>
        <authorList>
            <person name="Dechsakulwatana C."/>
            <person name="Rungsihiranrut A."/>
            <person name="Muangchinda C."/>
            <person name="Ningthoujam R."/>
            <person name="Klankeo P."/>
            <person name="Pinyakong O."/>
        </authorList>
    </citation>
    <scope>NUCLEOTIDE SEQUENCE</scope>
    <source>
        <strain evidence="1">TL01-2</strain>
    </source>
</reference>